<evidence type="ECO:0000313" key="2">
    <source>
        <dbReference type="Proteomes" id="UP000198221"/>
    </source>
</evidence>
<organism evidence="1 2">
    <name type="scientific">Micromonospora inositola</name>
    <dbReference type="NCBI Taxonomy" id="47865"/>
    <lineage>
        <taxon>Bacteria</taxon>
        <taxon>Bacillati</taxon>
        <taxon>Actinomycetota</taxon>
        <taxon>Actinomycetes</taxon>
        <taxon>Micromonosporales</taxon>
        <taxon>Micromonosporaceae</taxon>
        <taxon>Micromonospora</taxon>
    </lineage>
</organism>
<reference evidence="2" key="1">
    <citation type="submission" date="2016-06" db="EMBL/GenBank/DDBJ databases">
        <authorList>
            <person name="Varghese N."/>
            <person name="Submissions Spin"/>
        </authorList>
    </citation>
    <scope>NUCLEOTIDE SEQUENCE [LARGE SCALE GENOMIC DNA]</scope>
    <source>
        <strain evidence="2">DSM 43819</strain>
    </source>
</reference>
<dbReference type="AlphaFoldDB" id="A0A1C5IW26"/>
<accession>A0A1C5IW26</accession>
<gene>
    <name evidence="1" type="ORF">GA0070613_3511</name>
</gene>
<evidence type="ECO:0000313" key="1">
    <source>
        <dbReference type="EMBL" id="SCG62221.1"/>
    </source>
</evidence>
<name>A0A1C5IW26_9ACTN</name>
<dbReference type="Proteomes" id="UP000198221">
    <property type="component" value="Chromosome I"/>
</dbReference>
<keyword evidence="2" id="KW-1185">Reference proteome</keyword>
<sequence length="89" mass="10210">MGNSSERSRSRIRDQFHPLAGFEQLRPLFDAWNRAVDSEDPELIDSAYGAIRAAVTMTYPDGRQVPEFMLGIEGDYAGFRWHDEPFTDE</sequence>
<proteinExistence type="predicted"/>
<protein>
    <submittedName>
        <fullName evidence="1">Uncharacterized protein</fullName>
    </submittedName>
</protein>
<dbReference type="EMBL" id="LT607754">
    <property type="protein sequence ID" value="SCG62221.1"/>
    <property type="molecule type" value="Genomic_DNA"/>
</dbReference>